<evidence type="ECO:0000256" key="4">
    <source>
        <dbReference type="ARBA" id="ARBA00022801"/>
    </source>
</evidence>
<organism evidence="8">
    <name type="scientific">Thiolapillus brandeum</name>
    <dbReference type="NCBI Taxonomy" id="1076588"/>
    <lineage>
        <taxon>Bacteria</taxon>
        <taxon>Pseudomonadati</taxon>
        <taxon>Pseudomonadota</taxon>
        <taxon>Gammaproteobacteria</taxon>
        <taxon>Chromatiales</taxon>
        <taxon>Sedimenticolaceae</taxon>
        <taxon>Thiolapillus</taxon>
    </lineage>
</organism>
<keyword evidence="4 8" id="KW-0378">Hydrolase</keyword>
<dbReference type="InterPro" id="IPR008928">
    <property type="entry name" value="6-hairpin_glycosidase_sf"/>
</dbReference>
<protein>
    <recommendedName>
        <fullName evidence="3">cellulase</fullName>
        <ecNumber evidence="3">3.2.1.4</ecNumber>
    </recommendedName>
</protein>
<dbReference type="EC" id="3.2.1.4" evidence="3"/>
<evidence type="ECO:0000256" key="3">
    <source>
        <dbReference type="ARBA" id="ARBA00012601"/>
    </source>
</evidence>
<dbReference type="NCBIfam" id="NF008305">
    <property type="entry name" value="PRK11097.1"/>
    <property type="match status" value="1"/>
</dbReference>
<dbReference type="Pfam" id="PF01270">
    <property type="entry name" value="Glyco_hydro_8"/>
    <property type="match status" value="1"/>
</dbReference>
<keyword evidence="7" id="KW-0119">Carbohydrate metabolism</keyword>
<comment type="similarity">
    <text evidence="2">Belongs to the glycosyl hydrolase 8 (cellulase D) family.</text>
</comment>
<proteinExistence type="inferred from homology"/>
<dbReference type="GO" id="GO:0008810">
    <property type="term" value="F:cellulase activity"/>
    <property type="evidence" value="ECO:0007669"/>
    <property type="project" value="UniProtKB-EC"/>
</dbReference>
<sequence length="492" mass="55012">MTSHLRSQCGGIHVQYTPQFAWPAGYTGKPGSDLTDTRQRGFRSWRQGSQRRLYSGWPNLFCWRTVSLEPNSFLFLTSSSVADLLYPHGGTGGGLHVVAHVEECGASAHGSGRKHTVIGLSSWVPPLLLVTWLQACSCPTWALWQSFKEHLVSNDGRVIDFHTPARHSTSEGQAYALFMALVDNDQEYFDKLLRWTENNLAQGDLKARLPAWQWGQKADDSWGVIDPNSASDADLWLAYTLAEAGRLWQRPKLISLARSLARRILLEETVRLPGLGLMLLPGKEGFVLQTDRWRLNPSYLPLQLLRRLEQLTPGNGWQEILNNTLTMLQASRSGFIPDWILFDEKHGFLPDHESGSRGSYDAIRVYLWAGMLHPEDPARTTLLNLLAPMADLIAERGAPPQTIDTKTNRASGLGPAGFSAALLPLLKSLHHSRWISKLQNQAAELSGHPDYYYDQVLALFALGWMEGRYRFGPQGHLLPRWESSCTAAADPS</sequence>
<dbReference type="Gene3D" id="1.50.10.10">
    <property type="match status" value="1"/>
</dbReference>
<evidence type="ECO:0000256" key="7">
    <source>
        <dbReference type="ARBA" id="ARBA00023326"/>
    </source>
</evidence>
<dbReference type="AlphaFoldDB" id="A0A831K8G2"/>
<keyword evidence="7" id="KW-0624">Polysaccharide degradation</keyword>
<name>A0A831K8G2_9GAMM</name>
<evidence type="ECO:0000256" key="5">
    <source>
        <dbReference type="ARBA" id="ARBA00023001"/>
    </source>
</evidence>
<evidence type="ECO:0000256" key="1">
    <source>
        <dbReference type="ARBA" id="ARBA00000966"/>
    </source>
</evidence>
<dbReference type="Proteomes" id="UP000885822">
    <property type="component" value="Unassembled WGS sequence"/>
</dbReference>
<dbReference type="EMBL" id="DRCV01000105">
    <property type="protein sequence ID" value="HDK37835.1"/>
    <property type="molecule type" value="Genomic_DNA"/>
</dbReference>
<accession>A0A831K8G2</accession>
<comment type="catalytic activity">
    <reaction evidence="1">
        <text>Endohydrolysis of (1-&gt;4)-beta-D-glucosidic linkages in cellulose, lichenin and cereal beta-D-glucans.</text>
        <dbReference type="EC" id="3.2.1.4"/>
    </reaction>
</comment>
<reference evidence="8" key="1">
    <citation type="journal article" date="2020" name="mSystems">
        <title>Genome- and Community-Level Interaction Insights into Carbon Utilization and Element Cycling Functions of Hydrothermarchaeota in Hydrothermal Sediment.</title>
        <authorList>
            <person name="Zhou Z."/>
            <person name="Liu Y."/>
            <person name="Xu W."/>
            <person name="Pan J."/>
            <person name="Luo Z.H."/>
            <person name="Li M."/>
        </authorList>
    </citation>
    <scope>NUCLEOTIDE SEQUENCE [LARGE SCALE GENOMIC DNA]</scope>
    <source>
        <strain evidence="8">HyVt-26</strain>
    </source>
</reference>
<evidence type="ECO:0000256" key="6">
    <source>
        <dbReference type="ARBA" id="ARBA00023295"/>
    </source>
</evidence>
<gene>
    <name evidence="8" type="primary">bcsZ</name>
    <name evidence="8" type="ORF">ENG92_02320</name>
</gene>
<dbReference type="PRINTS" id="PR00735">
    <property type="entry name" value="GLHYDRLASE8"/>
</dbReference>
<keyword evidence="6 8" id="KW-0326">Glycosidase</keyword>
<keyword evidence="5" id="KW-0136">Cellulose degradation</keyword>
<dbReference type="GO" id="GO:0030245">
    <property type="term" value="P:cellulose catabolic process"/>
    <property type="evidence" value="ECO:0007669"/>
    <property type="project" value="UniProtKB-KW"/>
</dbReference>
<evidence type="ECO:0000313" key="8">
    <source>
        <dbReference type="EMBL" id="HDK37835.1"/>
    </source>
</evidence>
<dbReference type="SUPFAM" id="SSF48208">
    <property type="entry name" value="Six-hairpin glycosidases"/>
    <property type="match status" value="1"/>
</dbReference>
<dbReference type="InterPro" id="IPR002037">
    <property type="entry name" value="Glyco_hydro_8"/>
</dbReference>
<dbReference type="InterPro" id="IPR012341">
    <property type="entry name" value="6hp_glycosidase-like_sf"/>
</dbReference>
<comment type="caution">
    <text evidence="8">The sequence shown here is derived from an EMBL/GenBank/DDBJ whole genome shotgun (WGS) entry which is preliminary data.</text>
</comment>
<evidence type="ECO:0000256" key="2">
    <source>
        <dbReference type="ARBA" id="ARBA00009209"/>
    </source>
</evidence>